<evidence type="ECO:0000259" key="1">
    <source>
        <dbReference type="Pfam" id="PF13280"/>
    </source>
</evidence>
<sequence>MAISDFLTVMSEHVEARPYRAAKPIILPETDDDDLADVSDVLGYAEGQSFMIEYVDSRGRGSARRVTVWSIVAGAGGTPCLFAKCHERNAMRQFRIDRIKCCIDYDGEVFEDVPLFLRENFGMSLPASLAAGLDKDWARILEDVRVHAVLIAAVMRSDGRVHEQEVEIGLIHLIAVAERSGHFLDELRQASLQRYLLRLRPTDSAIKSAIDSLIGEDKRQIERLLRVCVAVMDADGKRDVREKAAINALADEILGVVVV</sequence>
<dbReference type="InterPro" id="IPR029024">
    <property type="entry name" value="TerB-like"/>
</dbReference>
<gene>
    <name evidence="2" type="ORF">QO005_002362</name>
</gene>
<protein>
    <submittedName>
        <fullName evidence="2">Tellurite resistance protein B-like protein</fullName>
    </submittedName>
</protein>
<dbReference type="Pfam" id="PF13280">
    <property type="entry name" value="WYL"/>
    <property type="match status" value="1"/>
</dbReference>
<proteinExistence type="predicted"/>
<keyword evidence="3" id="KW-1185">Reference proteome</keyword>
<dbReference type="RefSeq" id="WP_307158216.1">
    <property type="nucleotide sequence ID" value="NZ_JAUSWH010000006.1"/>
</dbReference>
<feature type="domain" description="WYL" evidence="1">
    <location>
        <begin position="46"/>
        <end position="100"/>
    </location>
</feature>
<comment type="caution">
    <text evidence="2">The sequence shown here is derived from an EMBL/GenBank/DDBJ whole genome shotgun (WGS) entry which is preliminary data.</text>
</comment>
<evidence type="ECO:0000313" key="3">
    <source>
        <dbReference type="Proteomes" id="UP001235269"/>
    </source>
</evidence>
<dbReference type="InterPro" id="IPR026881">
    <property type="entry name" value="WYL_dom"/>
</dbReference>
<dbReference type="Proteomes" id="UP001235269">
    <property type="component" value="Unassembled WGS sequence"/>
</dbReference>
<dbReference type="CDD" id="cd07177">
    <property type="entry name" value="terB_like"/>
    <property type="match status" value="1"/>
</dbReference>
<evidence type="ECO:0000313" key="2">
    <source>
        <dbReference type="EMBL" id="MDQ0456022.1"/>
    </source>
</evidence>
<reference evidence="2 3" key="1">
    <citation type="submission" date="2023-07" db="EMBL/GenBank/DDBJ databases">
        <title>Genomic Encyclopedia of Type Strains, Phase IV (KMG-IV): sequencing the most valuable type-strain genomes for metagenomic binning, comparative biology and taxonomic classification.</title>
        <authorList>
            <person name="Goeker M."/>
        </authorList>
    </citation>
    <scope>NUCLEOTIDE SEQUENCE [LARGE SCALE GENOMIC DNA]</scope>
    <source>
        <strain evidence="2 3">DSM 100301</strain>
    </source>
</reference>
<name>A0ABU0IEA9_9HYPH</name>
<organism evidence="2 3">
    <name type="scientific">Rhizobium paknamense</name>
    <dbReference type="NCBI Taxonomy" id="1206817"/>
    <lineage>
        <taxon>Bacteria</taxon>
        <taxon>Pseudomonadati</taxon>
        <taxon>Pseudomonadota</taxon>
        <taxon>Alphaproteobacteria</taxon>
        <taxon>Hyphomicrobiales</taxon>
        <taxon>Rhizobiaceae</taxon>
        <taxon>Rhizobium/Agrobacterium group</taxon>
        <taxon>Rhizobium</taxon>
    </lineage>
</organism>
<dbReference type="Gene3D" id="1.10.3680.10">
    <property type="entry name" value="TerB-like"/>
    <property type="match status" value="1"/>
</dbReference>
<dbReference type="SUPFAM" id="SSF158682">
    <property type="entry name" value="TerB-like"/>
    <property type="match status" value="1"/>
</dbReference>
<dbReference type="EMBL" id="JAUSWH010000006">
    <property type="protein sequence ID" value="MDQ0456022.1"/>
    <property type="molecule type" value="Genomic_DNA"/>
</dbReference>
<accession>A0ABU0IEA9</accession>